<name>A0ABP5F724_9ACTN</name>
<feature type="transmembrane region" description="Helical" evidence="2">
    <location>
        <begin position="201"/>
        <end position="223"/>
    </location>
</feature>
<organism evidence="4 5">
    <name type="scientific">Catenulispora yoronensis</name>
    <dbReference type="NCBI Taxonomy" id="450799"/>
    <lineage>
        <taxon>Bacteria</taxon>
        <taxon>Bacillati</taxon>
        <taxon>Actinomycetota</taxon>
        <taxon>Actinomycetes</taxon>
        <taxon>Catenulisporales</taxon>
        <taxon>Catenulisporaceae</taxon>
        <taxon>Catenulispora</taxon>
    </lineage>
</organism>
<sequence length="277" mass="29896">MSAQDPAELYDTPVWTRLRMHRNPLRMAVSSGVWASAWYLVSYLVVGTVLFGLVFTMAVTSAALVIIWLGLPLLIGTAYFIRGCVVLEHGRTRAVVPEGLPALEPMPTADGFFANLKAVWQDRVTQRGLAHFTLLYVPLLALSTVVFAIWVSFLGTVTLPIWYRYIPNEFDGERIHGMAWGYFPHGPHGKDAVGFFIGSDLSASVAAAVALALFLAWNYVLVATARVHANALRVVVAGRDPLGPARRVLSSPGPLSTATHVTDSGEGAGAERAPEAA</sequence>
<evidence type="ECO:0000256" key="1">
    <source>
        <dbReference type="SAM" id="MobiDB-lite"/>
    </source>
</evidence>
<keyword evidence="2" id="KW-0812">Transmembrane</keyword>
<dbReference type="InterPro" id="IPR025828">
    <property type="entry name" value="Put_sensor_dom"/>
</dbReference>
<feature type="transmembrane region" description="Helical" evidence="2">
    <location>
        <begin position="133"/>
        <end position="163"/>
    </location>
</feature>
<comment type="caution">
    <text evidence="4">The sequence shown here is derived from an EMBL/GenBank/DDBJ whole genome shotgun (WGS) entry which is preliminary data.</text>
</comment>
<dbReference type="EMBL" id="BAAAQN010000006">
    <property type="protein sequence ID" value="GAA2018586.1"/>
    <property type="molecule type" value="Genomic_DNA"/>
</dbReference>
<feature type="transmembrane region" description="Helical" evidence="2">
    <location>
        <begin position="61"/>
        <end position="81"/>
    </location>
</feature>
<keyword evidence="2" id="KW-0472">Membrane</keyword>
<accession>A0ABP5F724</accession>
<feature type="compositionally biased region" description="Polar residues" evidence="1">
    <location>
        <begin position="253"/>
        <end position="262"/>
    </location>
</feature>
<evidence type="ECO:0000256" key="2">
    <source>
        <dbReference type="SAM" id="Phobius"/>
    </source>
</evidence>
<dbReference type="Proteomes" id="UP001500751">
    <property type="component" value="Unassembled WGS sequence"/>
</dbReference>
<reference evidence="5" key="1">
    <citation type="journal article" date="2019" name="Int. J. Syst. Evol. Microbiol.">
        <title>The Global Catalogue of Microorganisms (GCM) 10K type strain sequencing project: providing services to taxonomists for standard genome sequencing and annotation.</title>
        <authorList>
            <consortium name="The Broad Institute Genomics Platform"/>
            <consortium name="The Broad Institute Genome Sequencing Center for Infectious Disease"/>
            <person name="Wu L."/>
            <person name="Ma J."/>
        </authorList>
    </citation>
    <scope>NUCLEOTIDE SEQUENCE [LARGE SCALE GENOMIC DNA]</scope>
    <source>
        <strain evidence="5">JCM 16014</strain>
    </source>
</reference>
<dbReference type="Pfam" id="PF13796">
    <property type="entry name" value="Sensor"/>
    <property type="match status" value="1"/>
</dbReference>
<evidence type="ECO:0000313" key="4">
    <source>
        <dbReference type="EMBL" id="GAA2018586.1"/>
    </source>
</evidence>
<dbReference type="RefSeq" id="WP_344664625.1">
    <property type="nucleotide sequence ID" value="NZ_BAAAQN010000006.1"/>
</dbReference>
<keyword evidence="2" id="KW-1133">Transmembrane helix</keyword>
<keyword evidence="5" id="KW-1185">Reference proteome</keyword>
<feature type="transmembrane region" description="Helical" evidence="2">
    <location>
        <begin position="27"/>
        <end position="55"/>
    </location>
</feature>
<gene>
    <name evidence="4" type="ORF">GCM10009839_13470</name>
</gene>
<evidence type="ECO:0000313" key="5">
    <source>
        <dbReference type="Proteomes" id="UP001500751"/>
    </source>
</evidence>
<protein>
    <recommendedName>
        <fullName evidence="3">Putative sensor domain-containing protein</fullName>
    </recommendedName>
</protein>
<feature type="domain" description="Putative sensor" evidence="3">
    <location>
        <begin position="39"/>
        <end position="233"/>
    </location>
</feature>
<feature type="region of interest" description="Disordered" evidence="1">
    <location>
        <begin position="247"/>
        <end position="277"/>
    </location>
</feature>
<evidence type="ECO:0000259" key="3">
    <source>
        <dbReference type="Pfam" id="PF13796"/>
    </source>
</evidence>
<proteinExistence type="predicted"/>